<dbReference type="RefSeq" id="XP_002788301.1">
    <property type="nucleotide sequence ID" value="XM_002788255.1"/>
</dbReference>
<dbReference type="AlphaFoldDB" id="C5K667"/>
<dbReference type="GeneID" id="9057129"/>
<dbReference type="EMBL" id="GG670840">
    <property type="protein sequence ID" value="EER20097.1"/>
    <property type="molecule type" value="Genomic_DNA"/>
</dbReference>
<feature type="chain" id="PRO_5010828318" evidence="1">
    <location>
        <begin position="19"/>
        <end position="245"/>
    </location>
</feature>
<feature type="signal peptide" evidence="1">
    <location>
        <begin position="1"/>
        <end position="18"/>
    </location>
</feature>
<accession>C5K667</accession>
<evidence type="ECO:0000313" key="3">
    <source>
        <dbReference type="EMBL" id="EER20097.1"/>
    </source>
</evidence>
<proteinExistence type="predicted"/>
<dbReference type="InParanoid" id="C5K667"/>
<keyword evidence="4" id="KW-1185">Reference proteome</keyword>
<dbReference type="RefSeq" id="XP_002779481.1">
    <property type="nucleotide sequence ID" value="XM_002779435.1"/>
</dbReference>
<reference evidence="3 4" key="1">
    <citation type="submission" date="2008-07" db="EMBL/GenBank/DDBJ databases">
        <authorList>
            <person name="El-Sayed N."/>
            <person name="Caler E."/>
            <person name="Inman J."/>
            <person name="Amedeo P."/>
            <person name="Hass B."/>
            <person name="Wortman J."/>
        </authorList>
    </citation>
    <scope>NUCLEOTIDE SEQUENCE [LARGE SCALE GENOMIC DNA]</scope>
    <source>
        <strain evidence="3">ATCC 50983</strain>
        <strain evidence="4">ATCC 50983 / TXsc</strain>
    </source>
</reference>
<evidence type="ECO:0000313" key="4">
    <source>
        <dbReference type="Proteomes" id="UP000007800"/>
    </source>
</evidence>
<sequence length="245" mass="27039">MPFAYGIFLLAIVTQTAAQRQPDTPFQVTADYPDGCYGGPGPGYGSDIGDLQPPCCIYNMKGYTKDGFHRETAGIILKTNRDGLSGTMQMNVTLMFNLSLPYPNFLGVEVETYGLAHLSIGDETRKFYLSIGGGNVKRSYGTGMMVYAPINEAGFIPNKGSVVHIWGLDSLRGTATSTGLSIAASHRPATNAEVVNFWSTTVLHMEKRKDGWDYKLEYFFYDLTRKIGAYDKYTIRGYLLDNVVV</sequence>
<protein>
    <submittedName>
        <fullName evidence="3">Uncharacterized protein</fullName>
    </submittedName>
</protein>
<dbReference type="GeneID" id="9059083"/>
<evidence type="ECO:0000313" key="2">
    <source>
        <dbReference type="EMBL" id="EER11276.1"/>
    </source>
</evidence>
<dbReference type="Proteomes" id="UP000007800">
    <property type="component" value="Unassembled WGS sequence"/>
</dbReference>
<evidence type="ECO:0000256" key="1">
    <source>
        <dbReference type="SAM" id="SignalP"/>
    </source>
</evidence>
<name>C5K667_PERM5</name>
<gene>
    <name evidence="3" type="ORF">Pmar_PMAR007382</name>
    <name evidence="2" type="ORF">Pmar_PMAR019465</name>
</gene>
<keyword evidence="1" id="KW-0732">Signal</keyword>
<dbReference type="EMBL" id="GG676957">
    <property type="protein sequence ID" value="EER11276.1"/>
    <property type="molecule type" value="Genomic_DNA"/>
</dbReference>
<dbReference type="OMA" id="FACIANM"/>
<organism evidence="4">
    <name type="scientific">Perkinsus marinus (strain ATCC 50983 / TXsc)</name>
    <dbReference type="NCBI Taxonomy" id="423536"/>
    <lineage>
        <taxon>Eukaryota</taxon>
        <taxon>Sar</taxon>
        <taxon>Alveolata</taxon>
        <taxon>Perkinsozoa</taxon>
        <taxon>Perkinsea</taxon>
        <taxon>Perkinsida</taxon>
        <taxon>Perkinsidae</taxon>
        <taxon>Perkinsus</taxon>
    </lineage>
</organism>